<reference evidence="4" key="1">
    <citation type="journal article" date="2016" name="Ticks Tick Borne Dis.">
        <title>De novo assembly and annotation of the salivary gland transcriptome of Rhipicephalus appendiculatus male and female ticks during blood feeding.</title>
        <authorList>
            <person name="de Castro M.H."/>
            <person name="de Klerk D."/>
            <person name="Pienaar R."/>
            <person name="Latif A.A."/>
            <person name="Rees D.J."/>
            <person name="Mans B.J."/>
        </authorList>
    </citation>
    <scope>NUCLEOTIDE SEQUENCE</scope>
    <source>
        <tissue evidence="4">Salivary glands</tissue>
    </source>
</reference>
<dbReference type="PROSITE" id="PS00028">
    <property type="entry name" value="ZINC_FINGER_C2H2_1"/>
    <property type="match status" value="1"/>
</dbReference>
<dbReference type="Pfam" id="PF00096">
    <property type="entry name" value="zf-C2H2"/>
    <property type="match status" value="1"/>
</dbReference>
<protein>
    <recommendedName>
        <fullName evidence="3">C2H2-type domain-containing protein</fullName>
    </recommendedName>
</protein>
<proteinExistence type="predicted"/>
<dbReference type="Gene3D" id="3.30.160.60">
    <property type="entry name" value="Classic Zinc Finger"/>
    <property type="match status" value="1"/>
</dbReference>
<feature type="domain" description="C2H2-type" evidence="3">
    <location>
        <begin position="139"/>
        <end position="163"/>
    </location>
</feature>
<dbReference type="InterPro" id="IPR036236">
    <property type="entry name" value="Znf_C2H2_sf"/>
</dbReference>
<dbReference type="SUPFAM" id="SSF57667">
    <property type="entry name" value="beta-beta-alpha zinc fingers"/>
    <property type="match status" value="1"/>
</dbReference>
<evidence type="ECO:0000256" key="2">
    <source>
        <dbReference type="SAM" id="MobiDB-lite"/>
    </source>
</evidence>
<organism evidence="4">
    <name type="scientific">Rhipicephalus appendiculatus</name>
    <name type="common">Brown ear tick</name>
    <dbReference type="NCBI Taxonomy" id="34631"/>
    <lineage>
        <taxon>Eukaryota</taxon>
        <taxon>Metazoa</taxon>
        <taxon>Ecdysozoa</taxon>
        <taxon>Arthropoda</taxon>
        <taxon>Chelicerata</taxon>
        <taxon>Arachnida</taxon>
        <taxon>Acari</taxon>
        <taxon>Parasitiformes</taxon>
        <taxon>Ixodida</taxon>
        <taxon>Ixodoidea</taxon>
        <taxon>Ixodidae</taxon>
        <taxon>Rhipicephalinae</taxon>
        <taxon>Rhipicephalus</taxon>
        <taxon>Rhipicephalus</taxon>
    </lineage>
</organism>
<keyword evidence="1" id="KW-0862">Zinc</keyword>
<feature type="region of interest" description="Disordered" evidence="2">
    <location>
        <begin position="33"/>
        <end position="56"/>
    </location>
</feature>
<keyword evidence="1" id="KW-0479">Metal-binding</keyword>
<dbReference type="SMART" id="SM00355">
    <property type="entry name" value="ZnF_C2H2"/>
    <property type="match status" value="2"/>
</dbReference>
<keyword evidence="1" id="KW-0863">Zinc-finger</keyword>
<dbReference type="AlphaFoldDB" id="A0A131YYY8"/>
<evidence type="ECO:0000313" key="4">
    <source>
        <dbReference type="EMBL" id="JAP83131.1"/>
    </source>
</evidence>
<dbReference type="InterPro" id="IPR013087">
    <property type="entry name" value="Znf_C2H2_type"/>
</dbReference>
<evidence type="ECO:0000259" key="3">
    <source>
        <dbReference type="PROSITE" id="PS50157"/>
    </source>
</evidence>
<dbReference type="PROSITE" id="PS50157">
    <property type="entry name" value="ZINC_FINGER_C2H2_2"/>
    <property type="match status" value="2"/>
</dbReference>
<feature type="domain" description="C2H2-type" evidence="3">
    <location>
        <begin position="113"/>
        <end position="135"/>
    </location>
</feature>
<dbReference type="GO" id="GO:0008270">
    <property type="term" value="F:zinc ion binding"/>
    <property type="evidence" value="ECO:0007669"/>
    <property type="project" value="UniProtKB-KW"/>
</dbReference>
<evidence type="ECO:0000256" key="1">
    <source>
        <dbReference type="PROSITE-ProRule" id="PRU00042"/>
    </source>
</evidence>
<name>A0A131YYY8_RHIAP</name>
<dbReference type="EMBL" id="GEDV01005426">
    <property type="protein sequence ID" value="JAP83131.1"/>
    <property type="molecule type" value="Transcribed_RNA"/>
</dbReference>
<accession>A0A131YYY8</accession>
<sequence>MNGNCKRRPMTRPSSCLQDFQCRKLRYAEGLKRHLVDPNDPTEQDDEGRACEASTSKRRRLSVSDVCSRRFGTSIPPNSDANRLSRAESAQPCQEYSECNEETATRTKNLQSNTCSRCSKTFTTMVQLQKHATSHHVPYKCPLCSQTLSGLSLLKTHINSIHV</sequence>